<keyword evidence="3" id="KW-1185">Reference proteome</keyword>
<name>A0A9D4N4A1_DREPO</name>
<evidence type="ECO:0000313" key="2">
    <source>
        <dbReference type="EMBL" id="KAH3889387.1"/>
    </source>
</evidence>
<reference evidence="2" key="1">
    <citation type="journal article" date="2019" name="bioRxiv">
        <title>The Genome of the Zebra Mussel, Dreissena polymorpha: A Resource for Invasive Species Research.</title>
        <authorList>
            <person name="McCartney M.A."/>
            <person name="Auch B."/>
            <person name="Kono T."/>
            <person name="Mallez S."/>
            <person name="Zhang Y."/>
            <person name="Obille A."/>
            <person name="Becker A."/>
            <person name="Abrahante J.E."/>
            <person name="Garbe J."/>
            <person name="Badalamenti J.P."/>
            <person name="Herman A."/>
            <person name="Mangelson H."/>
            <person name="Liachko I."/>
            <person name="Sullivan S."/>
            <person name="Sone E.D."/>
            <person name="Koren S."/>
            <person name="Silverstein K.A.T."/>
            <person name="Beckman K.B."/>
            <person name="Gohl D.M."/>
        </authorList>
    </citation>
    <scope>NUCLEOTIDE SEQUENCE</scope>
    <source>
        <strain evidence="2">Duluth1</strain>
        <tissue evidence="2">Whole animal</tissue>
    </source>
</reference>
<gene>
    <name evidence="1" type="ORF">DPMN_013253</name>
    <name evidence="2" type="ORF">DPMN_013441</name>
</gene>
<dbReference type="AlphaFoldDB" id="A0A9D4N4A1"/>
<proteinExistence type="predicted"/>
<evidence type="ECO:0000313" key="1">
    <source>
        <dbReference type="EMBL" id="KAH3889202.1"/>
    </source>
</evidence>
<accession>A0A9D4N4A1</accession>
<evidence type="ECO:0000313" key="3">
    <source>
        <dbReference type="Proteomes" id="UP000828390"/>
    </source>
</evidence>
<protein>
    <submittedName>
        <fullName evidence="2">Uncharacterized protein</fullName>
    </submittedName>
</protein>
<organism evidence="2 3">
    <name type="scientific">Dreissena polymorpha</name>
    <name type="common">Zebra mussel</name>
    <name type="synonym">Mytilus polymorpha</name>
    <dbReference type="NCBI Taxonomy" id="45954"/>
    <lineage>
        <taxon>Eukaryota</taxon>
        <taxon>Metazoa</taxon>
        <taxon>Spiralia</taxon>
        <taxon>Lophotrochozoa</taxon>
        <taxon>Mollusca</taxon>
        <taxon>Bivalvia</taxon>
        <taxon>Autobranchia</taxon>
        <taxon>Heteroconchia</taxon>
        <taxon>Euheterodonta</taxon>
        <taxon>Imparidentia</taxon>
        <taxon>Neoheterodontei</taxon>
        <taxon>Myida</taxon>
        <taxon>Dreissenoidea</taxon>
        <taxon>Dreissenidae</taxon>
        <taxon>Dreissena</taxon>
    </lineage>
</organism>
<dbReference type="EMBL" id="JAIWYP010000001">
    <property type="protein sequence ID" value="KAH3889202.1"/>
    <property type="molecule type" value="Genomic_DNA"/>
</dbReference>
<reference evidence="2" key="2">
    <citation type="submission" date="2020-11" db="EMBL/GenBank/DDBJ databases">
        <authorList>
            <person name="McCartney M.A."/>
            <person name="Auch B."/>
            <person name="Kono T."/>
            <person name="Mallez S."/>
            <person name="Becker A."/>
            <person name="Gohl D.M."/>
            <person name="Silverstein K.A.T."/>
            <person name="Koren S."/>
            <person name="Bechman K.B."/>
            <person name="Herman A."/>
            <person name="Abrahante J.E."/>
            <person name="Garbe J."/>
        </authorList>
    </citation>
    <scope>NUCLEOTIDE SEQUENCE</scope>
    <source>
        <strain evidence="2">Duluth1</strain>
        <tissue evidence="2">Whole animal</tissue>
    </source>
</reference>
<dbReference type="Proteomes" id="UP000828390">
    <property type="component" value="Unassembled WGS sequence"/>
</dbReference>
<comment type="caution">
    <text evidence="2">The sequence shown here is derived from an EMBL/GenBank/DDBJ whole genome shotgun (WGS) entry which is preliminary data.</text>
</comment>
<sequence>MKRYVAKGPRPKEELQASLENFWRNEMTVELCNRYIDHCFKVAPVCIAMKGKATGDIPSRLFSERSTGKSFHHFANSSVKGVENIIVEGVTFLCSLYFLSTTE</sequence>
<dbReference type="EMBL" id="JAIWYP010000001">
    <property type="protein sequence ID" value="KAH3889387.1"/>
    <property type="molecule type" value="Genomic_DNA"/>
</dbReference>